<feature type="domain" description="Metallo-beta-lactamase" evidence="7">
    <location>
        <begin position="51"/>
        <end position="223"/>
    </location>
</feature>
<comment type="cofactor">
    <cofactor evidence="1">
        <name>Zn(2+)</name>
        <dbReference type="ChEBI" id="CHEBI:29105"/>
    </cofactor>
</comment>
<dbReference type="VEuPathDB" id="FungiDB:An11g07320"/>
<dbReference type="FunFam" id="3.60.15.10:FF:000041">
    <property type="entry name" value="Metallo-beta-lactamase domain protein"/>
    <property type="match status" value="1"/>
</dbReference>
<evidence type="ECO:0000256" key="2">
    <source>
        <dbReference type="ARBA" id="ARBA00005179"/>
    </source>
</evidence>
<accession>A0A124BXI4</accession>
<name>A0A124BXI4_ASPNG</name>
<comment type="caution">
    <text evidence="8">The sequence shown here is derived from an EMBL/GenBank/DDBJ whole genome shotgun (WGS) entry which is preliminary data.</text>
</comment>
<dbReference type="InterPro" id="IPR047921">
    <property type="entry name" value="LACTB2-like_MBL-fold"/>
</dbReference>
<organism evidence="8 9">
    <name type="scientific">Aspergillus niger</name>
    <dbReference type="NCBI Taxonomy" id="5061"/>
    <lineage>
        <taxon>Eukaryota</taxon>
        <taxon>Fungi</taxon>
        <taxon>Dikarya</taxon>
        <taxon>Ascomycota</taxon>
        <taxon>Pezizomycotina</taxon>
        <taxon>Eurotiomycetes</taxon>
        <taxon>Eurotiomycetidae</taxon>
        <taxon>Eurotiales</taxon>
        <taxon>Aspergillaceae</taxon>
        <taxon>Aspergillus</taxon>
        <taxon>Aspergillus subgen. Circumdati</taxon>
    </lineage>
</organism>
<evidence type="ECO:0000313" key="8">
    <source>
        <dbReference type="EMBL" id="GAQ42513.1"/>
    </source>
</evidence>
<dbReference type="VEuPathDB" id="FungiDB:ASPNIDRAFT2_1095189"/>
<dbReference type="VEuPathDB" id="FungiDB:ATCC64974_92710"/>
<dbReference type="InterPro" id="IPR001018">
    <property type="entry name" value="Beta-lactamase_class-B_CS"/>
</dbReference>
<evidence type="ECO:0000256" key="6">
    <source>
        <dbReference type="ARBA" id="ARBA00022833"/>
    </source>
</evidence>
<evidence type="ECO:0000313" key="9">
    <source>
        <dbReference type="Proteomes" id="UP000068243"/>
    </source>
</evidence>
<dbReference type="InterPro" id="IPR036866">
    <property type="entry name" value="RibonucZ/Hydroxyglut_hydro"/>
</dbReference>
<proteinExistence type="inferred from homology"/>
<comment type="pathway">
    <text evidence="2">Secondary metabolite biosynthesis.</text>
</comment>
<evidence type="ECO:0000256" key="5">
    <source>
        <dbReference type="ARBA" id="ARBA00022801"/>
    </source>
</evidence>
<dbReference type="CDD" id="cd07722">
    <property type="entry name" value="LACTB2-like_MBL-fold"/>
    <property type="match status" value="1"/>
</dbReference>
<dbReference type="PANTHER" id="PTHR23131:SF2">
    <property type="entry name" value="LACTAMASE-LIKE PROTEIN APTB-RELATED"/>
    <property type="match status" value="1"/>
</dbReference>
<reference evidence="9" key="1">
    <citation type="journal article" date="2016" name="Genome Announc.">
        <title>Draft genome sequence of Aspergillus niger strain An76.</title>
        <authorList>
            <person name="Gong W."/>
            <person name="Cheng Z."/>
            <person name="Zhang H."/>
            <person name="Liu L."/>
            <person name="Gao P."/>
            <person name="Wang L."/>
        </authorList>
    </citation>
    <scope>NUCLEOTIDE SEQUENCE [LARGE SCALE GENOMIC DNA]</scope>
    <source>
        <strain evidence="9">An76</strain>
    </source>
</reference>
<evidence type="ECO:0000256" key="3">
    <source>
        <dbReference type="ARBA" id="ARBA00007749"/>
    </source>
</evidence>
<dbReference type="OrthoDB" id="17458at2759"/>
<evidence type="ECO:0000259" key="7">
    <source>
        <dbReference type="SMART" id="SM00849"/>
    </source>
</evidence>
<evidence type="ECO:0000256" key="4">
    <source>
        <dbReference type="ARBA" id="ARBA00022723"/>
    </source>
</evidence>
<dbReference type="AlphaFoldDB" id="A0A124BXI4"/>
<dbReference type="PROSITE" id="PS00743">
    <property type="entry name" value="BETA_LACTAMASE_B_1"/>
    <property type="match status" value="1"/>
</dbReference>
<dbReference type="SUPFAM" id="SSF56281">
    <property type="entry name" value="Metallo-hydrolase/oxidoreductase"/>
    <property type="match status" value="1"/>
</dbReference>
<evidence type="ECO:0000256" key="1">
    <source>
        <dbReference type="ARBA" id="ARBA00001947"/>
    </source>
</evidence>
<dbReference type="Gene3D" id="3.60.15.10">
    <property type="entry name" value="Ribonuclease Z/Hydroxyacylglutathione hydrolase-like"/>
    <property type="match status" value="1"/>
</dbReference>
<dbReference type="OMA" id="PAKLIVW"/>
<dbReference type="EMBL" id="BCMY01000007">
    <property type="protein sequence ID" value="GAQ42513.1"/>
    <property type="molecule type" value="Genomic_DNA"/>
</dbReference>
<protein>
    <submittedName>
        <fullName evidence="8">Metallo-beta-lactamase domain protein</fullName>
    </submittedName>
</protein>
<gene>
    <name evidence="8" type="ORF">ABL_05174</name>
</gene>
<dbReference type="InterPro" id="IPR001279">
    <property type="entry name" value="Metallo-B-lactamas"/>
</dbReference>
<dbReference type="InterPro" id="IPR036388">
    <property type="entry name" value="WH-like_DNA-bd_sf"/>
</dbReference>
<dbReference type="GO" id="GO:0017001">
    <property type="term" value="P:antibiotic catabolic process"/>
    <property type="evidence" value="ECO:0007669"/>
    <property type="project" value="InterPro"/>
</dbReference>
<keyword evidence="5" id="KW-0378">Hydrolase</keyword>
<dbReference type="Pfam" id="PF00753">
    <property type="entry name" value="Lactamase_B"/>
    <property type="match status" value="1"/>
</dbReference>
<comment type="similarity">
    <text evidence="3">Belongs to the metallo-beta-lactamase superfamily.</text>
</comment>
<dbReference type="GO" id="GO:0044550">
    <property type="term" value="P:secondary metabolite biosynthetic process"/>
    <property type="evidence" value="ECO:0007669"/>
    <property type="project" value="UniProtKB-ARBA"/>
</dbReference>
<dbReference type="PANTHER" id="PTHR23131">
    <property type="entry name" value="ENDORIBONUCLEASE LACTB2"/>
    <property type="match status" value="1"/>
</dbReference>
<dbReference type="InterPro" id="IPR050662">
    <property type="entry name" value="Sec-metab_biosynth-thioest"/>
</dbReference>
<dbReference type="GO" id="GO:0008800">
    <property type="term" value="F:beta-lactamase activity"/>
    <property type="evidence" value="ECO:0007669"/>
    <property type="project" value="InterPro"/>
</dbReference>
<dbReference type="VEuPathDB" id="FungiDB:M747DRAFT_334471"/>
<dbReference type="Proteomes" id="UP000068243">
    <property type="component" value="Unassembled WGS sequence"/>
</dbReference>
<keyword evidence="4" id="KW-0479">Metal-binding</keyword>
<dbReference type="SMART" id="SM00849">
    <property type="entry name" value="Lactamase_B"/>
    <property type="match status" value="1"/>
</dbReference>
<keyword evidence="6" id="KW-0862">Zinc</keyword>
<sequence length="333" mass="36980">MAFRIPFAQSFWQEYLSGQEANLPRLPEVEQVTERVMRILGGNPGRMQLQGTNTYLVGTGKFRILIDTGQVVHLYLPAMNTSNAEQGEASWIEALTEQLESNGLEISHVLLTHWHGDHTGGVPDLISYNSELSSRVYKNTPDLGQQAIHDGQKFHVEGATIRAVFTPGHAFDHMCFLLEEENALFTGDNVLGHGYSVVEDLGTYMTSLSRMADLNCALGYPAHGTRIEDLPAKMKEYIQHKESRMRQVLAALERSRARMAATGGGRRAGSLTFPELINSMYGGIPVEIEQALTPFLSQVLWKLAEDRKVGFEGEPSQRRWFAVGPPAASPVRL</sequence>
<dbReference type="GO" id="GO:0008270">
    <property type="term" value="F:zinc ion binding"/>
    <property type="evidence" value="ECO:0007669"/>
    <property type="project" value="InterPro"/>
</dbReference>
<dbReference type="Gene3D" id="1.10.10.10">
    <property type="entry name" value="Winged helix-like DNA-binding domain superfamily/Winged helix DNA-binding domain"/>
    <property type="match status" value="1"/>
</dbReference>